<feature type="region of interest" description="Disordered" evidence="2">
    <location>
        <begin position="49"/>
        <end position="89"/>
    </location>
</feature>
<comment type="caution">
    <text evidence="3">The sequence shown here is derived from an EMBL/GenBank/DDBJ whole genome shotgun (WGS) entry which is preliminary data.</text>
</comment>
<gene>
    <name evidence="3" type="ORF">GcC1_203015</name>
</gene>
<dbReference type="AlphaFoldDB" id="A0A420HDL8"/>
<proteinExistence type="predicted"/>
<evidence type="ECO:0000313" key="4">
    <source>
        <dbReference type="Proteomes" id="UP000285405"/>
    </source>
</evidence>
<sequence>MSTSISKSLRTVYEALEDMRSSLERLQEVERERDENRELKALRSRYSVGKNRPLDSDLAGLDRRRDRMTGPEINNAGQQRPQMRIASRN</sequence>
<dbReference type="EMBL" id="MCBR01020308">
    <property type="protein sequence ID" value="RKF55531.1"/>
    <property type="molecule type" value="Genomic_DNA"/>
</dbReference>
<organism evidence="3 4">
    <name type="scientific">Golovinomyces cichoracearum</name>
    <dbReference type="NCBI Taxonomy" id="62708"/>
    <lineage>
        <taxon>Eukaryota</taxon>
        <taxon>Fungi</taxon>
        <taxon>Dikarya</taxon>
        <taxon>Ascomycota</taxon>
        <taxon>Pezizomycotina</taxon>
        <taxon>Leotiomycetes</taxon>
        <taxon>Erysiphales</taxon>
        <taxon>Erysiphaceae</taxon>
        <taxon>Golovinomyces</taxon>
    </lineage>
</organism>
<evidence type="ECO:0000256" key="1">
    <source>
        <dbReference type="SAM" id="Coils"/>
    </source>
</evidence>
<protein>
    <submittedName>
        <fullName evidence="3">Uncharacterized protein</fullName>
    </submittedName>
</protein>
<evidence type="ECO:0000256" key="2">
    <source>
        <dbReference type="SAM" id="MobiDB-lite"/>
    </source>
</evidence>
<keyword evidence="1" id="KW-0175">Coiled coil</keyword>
<name>A0A420HDL8_9PEZI</name>
<dbReference type="Proteomes" id="UP000285405">
    <property type="component" value="Unassembled WGS sequence"/>
</dbReference>
<feature type="coiled-coil region" evidence="1">
    <location>
        <begin position="9"/>
        <end position="39"/>
    </location>
</feature>
<accession>A0A420HDL8</accession>
<feature type="compositionally biased region" description="Basic and acidic residues" evidence="2">
    <location>
        <begin position="52"/>
        <end position="69"/>
    </location>
</feature>
<evidence type="ECO:0000313" key="3">
    <source>
        <dbReference type="EMBL" id="RKF55531.1"/>
    </source>
</evidence>
<reference evidence="3 4" key="1">
    <citation type="journal article" date="2018" name="BMC Genomics">
        <title>Comparative genome analyses reveal sequence features reflecting distinct modes of host-adaptation between dicot and monocot powdery mildew.</title>
        <authorList>
            <person name="Wu Y."/>
            <person name="Ma X."/>
            <person name="Pan Z."/>
            <person name="Kale S.D."/>
            <person name="Song Y."/>
            <person name="King H."/>
            <person name="Zhang Q."/>
            <person name="Presley C."/>
            <person name="Deng X."/>
            <person name="Wei C.I."/>
            <person name="Xiao S."/>
        </authorList>
    </citation>
    <scope>NUCLEOTIDE SEQUENCE [LARGE SCALE GENOMIC DNA]</scope>
    <source>
        <strain evidence="3">UCSC1</strain>
    </source>
</reference>